<feature type="region of interest" description="Disordered" evidence="1">
    <location>
        <begin position="11"/>
        <end position="37"/>
    </location>
</feature>
<proteinExistence type="predicted"/>
<gene>
    <name evidence="2" type="ORF">TCNE_LOCUS18192</name>
</gene>
<evidence type="ECO:0000313" key="3">
    <source>
        <dbReference type="Proteomes" id="UP000050794"/>
    </source>
</evidence>
<dbReference type="EMBL" id="UYWY01025229">
    <property type="protein sequence ID" value="VDM49513.1"/>
    <property type="molecule type" value="Genomic_DNA"/>
</dbReference>
<dbReference type="AlphaFoldDB" id="A0A183VBS2"/>
<dbReference type="WBParaSite" id="TCNE_0001819601-mRNA-1">
    <property type="protein sequence ID" value="TCNE_0001819601-mRNA-1"/>
    <property type="gene ID" value="TCNE_0001819601"/>
</dbReference>
<evidence type="ECO:0000313" key="2">
    <source>
        <dbReference type="EMBL" id="VDM49513.1"/>
    </source>
</evidence>
<accession>A0A183VBS2</accession>
<evidence type="ECO:0000256" key="1">
    <source>
        <dbReference type="SAM" id="MobiDB-lite"/>
    </source>
</evidence>
<reference evidence="2 3" key="2">
    <citation type="submission" date="2018-11" db="EMBL/GenBank/DDBJ databases">
        <authorList>
            <consortium name="Pathogen Informatics"/>
        </authorList>
    </citation>
    <scope>NUCLEOTIDE SEQUENCE [LARGE SCALE GENOMIC DNA]</scope>
</reference>
<sequence length="401" mass="43323">MSHFFWQSALQSAQQQQQPMESGTASQNDGNWSNIGLVGGAEHERQQWPLQNTQYSELGADPYSAAVFQSYNNSASGYQFAHPQSQSQQYGNGNHQNNFYGAAEEDAQALYHNQMSAGITTCEHGLMNACENVAGMVSNSQSAKQQQFQQAGATISGTNHPQQSFGIHEPILPEPRSPVESVNQAENVLYNAVKRDSVDSRSASSKGWSVEREQSSSVETQVPDLLNIGEMASKGSASCEMIVEKKDEAICALSNVPVDADFRPHEGTSSVNQHSRGDMVQVQNREAGSISGAGNVTEQQPLVEECAPAFSATVNSTEQRVAYGAEAGKQADQVKSVQRGVEGSEKIVSVPGEAANIMPHAEVSSGYLNSSFSERRLDLESGRMSQRLMLQPNSELHVFGS</sequence>
<dbReference type="Proteomes" id="UP000050794">
    <property type="component" value="Unassembled WGS sequence"/>
</dbReference>
<name>A0A183VBS2_TOXCA</name>
<protein>
    <submittedName>
        <fullName evidence="4">Protein transport protein sec16</fullName>
    </submittedName>
</protein>
<feature type="compositionally biased region" description="Polar residues" evidence="1">
    <location>
        <begin position="19"/>
        <end position="34"/>
    </location>
</feature>
<keyword evidence="3" id="KW-1185">Reference proteome</keyword>
<reference evidence="4" key="1">
    <citation type="submission" date="2016-06" db="UniProtKB">
        <authorList>
            <consortium name="WormBaseParasite"/>
        </authorList>
    </citation>
    <scope>IDENTIFICATION</scope>
</reference>
<evidence type="ECO:0000313" key="4">
    <source>
        <dbReference type="WBParaSite" id="TCNE_0001819601-mRNA-1"/>
    </source>
</evidence>
<organism evidence="3 4">
    <name type="scientific">Toxocara canis</name>
    <name type="common">Canine roundworm</name>
    <dbReference type="NCBI Taxonomy" id="6265"/>
    <lineage>
        <taxon>Eukaryota</taxon>
        <taxon>Metazoa</taxon>
        <taxon>Ecdysozoa</taxon>
        <taxon>Nematoda</taxon>
        <taxon>Chromadorea</taxon>
        <taxon>Rhabditida</taxon>
        <taxon>Spirurina</taxon>
        <taxon>Ascaridomorpha</taxon>
        <taxon>Ascaridoidea</taxon>
        <taxon>Toxocaridae</taxon>
        <taxon>Toxocara</taxon>
    </lineage>
</organism>